<protein>
    <recommendedName>
        <fullName evidence="7">Heme-copper oxidase subunit III family profile domain-containing protein</fullName>
    </recommendedName>
</protein>
<feature type="transmembrane region" description="Helical" evidence="6">
    <location>
        <begin position="87"/>
        <end position="107"/>
    </location>
</feature>
<comment type="subcellular location">
    <subcellularLocation>
        <location evidence="1">Membrane</location>
        <topology evidence="1">Multi-pass membrane protein</topology>
    </subcellularLocation>
</comment>
<evidence type="ECO:0000259" key="7">
    <source>
        <dbReference type="PROSITE" id="PS50253"/>
    </source>
</evidence>
<evidence type="ECO:0000256" key="6">
    <source>
        <dbReference type="SAM" id="Phobius"/>
    </source>
</evidence>
<comment type="caution">
    <text evidence="8">The sequence shown here is derived from an EMBL/GenBank/DDBJ whole genome shotgun (WGS) entry which is preliminary data.</text>
</comment>
<proteinExistence type="inferred from homology"/>
<evidence type="ECO:0000256" key="2">
    <source>
        <dbReference type="ARBA" id="ARBA00010581"/>
    </source>
</evidence>
<dbReference type="CDD" id="cd00386">
    <property type="entry name" value="Heme_Cu_Oxidase_III_like"/>
    <property type="match status" value="2"/>
</dbReference>
<feature type="domain" description="Heme-copper oxidase subunit III family profile" evidence="7">
    <location>
        <begin position="1"/>
        <end position="603"/>
    </location>
</feature>
<keyword evidence="3 6" id="KW-0812">Transmembrane</keyword>
<dbReference type="InterPro" id="IPR024791">
    <property type="entry name" value="Cyt_c/ubiquinol_Oxase_su3"/>
</dbReference>
<evidence type="ECO:0000313" key="9">
    <source>
        <dbReference type="Proteomes" id="UP001424741"/>
    </source>
</evidence>
<dbReference type="Proteomes" id="UP001424741">
    <property type="component" value="Unassembled WGS sequence"/>
</dbReference>
<evidence type="ECO:0000313" key="8">
    <source>
        <dbReference type="EMBL" id="GAA5494630.1"/>
    </source>
</evidence>
<keyword evidence="9" id="KW-1185">Reference proteome</keyword>
<sequence>MEIPYIVNARKDTGLNNSKIAIWLFLASEVMLFGGLFSSYIFLRIFADYPWPERALPVLPGLLNTFILIASSVTVVFAWAALKLRKWGMFVGNMSFTILCAAVFMVFKAYEYSAKFHHHAVQTQDYGIIEGHLHGENNYVVKSHEEDDKVIPLEVNISLGSYYDKYITQIQNDVHKSQTALIATKLEEAKKAGDEEQVKELSQAQPSGLQLTAPFKVSVVENGQYSEQVLKFKTQDGNEVEAVAGTTLSFDLLKSAKAEYIKARTHNQELRAKLLRDAWAKLREDEAFKKRKAWESEVKAEVARIFEKELVAEAKEQNMFLLENGNMSFSAEGEIKLDSGWGRMEGKKEGEDTKIALLDGTVLSGKAGDAGFHIGVDALDFRHLVMKAEEKGLDADALIEKSVFLKNDQLKQAWEAHKKYRAFFAEYLAEERGRDENGNAKYVPTAVDDYRVTWKQLVAYHKLDYDINEDNWQMAKGGPGTGEYANKERVYPTMIQGFTGANHKQDDFVAAFPEMHIHREDVRFDSVFSPKMNNYYAIYFTITGLHGLHVIGGAIVLGYYLFFGRKMYLSNPEWLANRVEVGGLFWHFVDLVWIFVFPIFYLM</sequence>
<comment type="similarity">
    <text evidence="2">Belongs to the cytochrome c oxidase subunit 3 family.</text>
</comment>
<dbReference type="InterPro" id="IPR013833">
    <property type="entry name" value="Cyt_c_oxidase_su3_a-hlx"/>
</dbReference>
<dbReference type="SUPFAM" id="SSF81452">
    <property type="entry name" value="Cytochrome c oxidase subunit III-like"/>
    <property type="match status" value="2"/>
</dbReference>
<dbReference type="InterPro" id="IPR035973">
    <property type="entry name" value="Cyt_c_oxidase_su3-like_sf"/>
</dbReference>
<dbReference type="Gene3D" id="1.20.120.80">
    <property type="entry name" value="Cytochrome c oxidase, subunit III, four-helix bundle"/>
    <property type="match status" value="2"/>
</dbReference>
<accession>A0ABP9UY28</accession>
<dbReference type="InterPro" id="IPR000298">
    <property type="entry name" value="Cyt_c_oxidase-like_su3"/>
</dbReference>
<evidence type="ECO:0000256" key="1">
    <source>
        <dbReference type="ARBA" id="ARBA00004141"/>
    </source>
</evidence>
<organism evidence="8 9">
    <name type="scientific">Rubritalea halochordaticola</name>
    <dbReference type="NCBI Taxonomy" id="714537"/>
    <lineage>
        <taxon>Bacteria</taxon>
        <taxon>Pseudomonadati</taxon>
        <taxon>Verrucomicrobiota</taxon>
        <taxon>Verrucomicrobiia</taxon>
        <taxon>Verrucomicrobiales</taxon>
        <taxon>Rubritaleaceae</taxon>
        <taxon>Rubritalea</taxon>
    </lineage>
</organism>
<dbReference type="EMBL" id="BAABRL010000002">
    <property type="protein sequence ID" value="GAA5494630.1"/>
    <property type="molecule type" value="Genomic_DNA"/>
</dbReference>
<dbReference type="Pfam" id="PF00510">
    <property type="entry name" value="COX3"/>
    <property type="match status" value="2"/>
</dbReference>
<feature type="transmembrane region" description="Helical" evidence="6">
    <location>
        <begin position="536"/>
        <end position="563"/>
    </location>
</feature>
<dbReference type="PROSITE" id="PS50253">
    <property type="entry name" value="COX3"/>
    <property type="match status" value="1"/>
</dbReference>
<keyword evidence="4 6" id="KW-1133">Transmembrane helix</keyword>
<feature type="transmembrane region" description="Helical" evidence="6">
    <location>
        <begin position="20"/>
        <end position="43"/>
    </location>
</feature>
<name>A0ABP9UY28_9BACT</name>
<keyword evidence="5 6" id="KW-0472">Membrane</keyword>
<evidence type="ECO:0000256" key="4">
    <source>
        <dbReference type="ARBA" id="ARBA00022989"/>
    </source>
</evidence>
<dbReference type="PANTHER" id="PTHR11403:SF6">
    <property type="entry name" value="NITRIC OXIDE REDUCTASE SUBUNIT E"/>
    <property type="match status" value="1"/>
</dbReference>
<feature type="transmembrane region" description="Helical" evidence="6">
    <location>
        <begin position="583"/>
        <end position="602"/>
    </location>
</feature>
<dbReference type="PANTHER" id="PTHR11403">
    <property type="entry name" value="CYTOCHROME C OXIDASE SUBUNIT III"/>
    <property type="match status" value="1"/>
</dbReference>
<gene>
    <name evidence="8" type="ORF">Rhal01_00793</name>
</gene>
<evidence type="ECO:0000256" key="5">
    <source>
        <dbReference type="ARBA" id="ARBA00023136"/>
    </source>
</evidence>
<evidence type="ECO:0000256" key="3">
    <source>
        <dbReference type="ARBA" id="ARBA00022692"/>
    </source>
</evidence>
<dbReference type="RefSeq" id="WP_346187558.1">
    <property type="nucleotide sequence ID" value="NZ_BAABRL010000002.1"/>
</dbReference>
<reference evidence="8 9" key="1">
    <citation type="submission" date="2024-02" db="EMBL/GenBank/DDBJ databases">
        <title>Rubritalea halochordaticola NBRC 107102.</title>
        <authorList>
            <person name="Ichikawa N."/>
            <person name="Katano-Makiyama Y."/>
            <person name="Hidaka K."/>
        </authorList>
    </citation>
    <scope>NUCLEOTIDE SEQUENCE [LARGE SCALE GENOMIC DNA]</scope>
    <source>
        <strain evidence="8 9">NBRC 107102</strain>
    </source>
</reference>
<feature type="transmembrane region" description="Helical" evidence="6">
    <location>
        <begin position="55"/>
        <end position="81"/>
    </location>
</feature>